<comment type="caution">
    <text evidence="1">The sequence shown here is derived from an EMBL/GenBank/DDBJ whole genome shotgun (WGS) entry which is preliminary data.</text>
</comment>
<dbReference type="RefSeq" id="WP_176899968.1">
    <property type="nucleotide sequence ID" value="NZ_JABKAV010000026.1"/>
</dbReference>
<dbReference type="EMBL" id="JABKAV010000026">
    <property type="protein sequence ID" value="NVO85301.1"/>
    <property type="molecule type" value="Genomic_DNA"/>
</dbReference>
<dbReference type="Proteomes" id="UP000626554">
    <property type="component" value="Unassembled WGS sequence"/>
</dbReference>
<gene>
    <name evidence="1" type="ORF">HW556_10465</name>
</gene>
<protein>
    <submittedName>
        <fullName evidence="1">Uncharacterized protein</fullName>
    </submittedName>
</protein>
<evidence type="ECO:0000313" key="2">
    <source>
        <dbReference type="Proteomes" id="UP000626554"/>
    </source>
</evidence>
<sequence length="153" mass="17495">MGSIDQDITPDDTTDRWFHENTLTIRADSVFIDKVPVSFGGHMTKGSKQYSASDGGFYTYRGKIRRLRSGQLSVRILLVGHDYVLAPYSLKNQADTAFLKTMDEATQQARFKEFYVPDSSFWKREFPLLSRGNTLVLDSVTYYRQPANQPLKP</sequence>
<organism evidence="1 2">
    <name type="scientific">Hymenobacter terrestris</name>
    <dbReference type="NCBI Taxonomy" id="2748310"/>
    <lineage>
        <taxon>Bacteria</taxon>
        <taxon>Pseudomonadati</taxon>
        <taxon>Bacteroidota</taxon>
        <taxon>Cytophagia</taxon>
        <taxon>Cytophagales</taxon>
        <taxon>Hymenobacteraceae</taxon>
        <taxon>Hymenobacter</taxon>
    </lineage>
</organism>
<evidence type="ECO:0000313" key="1">
    <source>
        <dbReference type="EMBL" id="NVO85301.1"/>
    </source>
</evidence>
<name>A0ABX2Q4F4_9BACT</name>
<proteinExistence type="predicted"/>
<keyword evidence="2" id="KW-1185">Reference proteome</keyword>
<accession>A0ABX2Q4F4</accession>
<reference evidence="1 2" key="1">
    <citation type="submission" date="2020-05" db="EMBL/GenBank/DDBJ databases">
        <title>Hymenobacter terrestris sp. nov. and Hymenobacter lapidiphilus sp. nov., isolated from regoliths in Antarctica.</title>
        <authorList>
            <person name="Sedlacek I."/>
            <person name="Pantucek R."/>
            <person name="Zeman M."/>
            <person name="Holochova P."/>
            <person name="Kralova S."/>
            <person name="Stankova E."/>
            <person name="Sedo O."/>
            <person name="Micenkova L."/>
            <person name="Svec P."/>
            <person name="Gupta V."/>
            <person name="Sood U."/>
            <person name="Korpole U.S."/>
            <person name="Lal R."/>
        </authorList>
    </citation>
    <scope>NUCLEOTIDE SEQUENCE [LARGE SCALE GENOMIC DNA]</scope>
    <source>
        <strain evidence="1 2">P5252</strain>
    </source>
</reference>